<dbReference type="GO" id="GO:0016740">
    <property type="term" value="F:transferase activity"/>
    <property type="evidence" value="ECO:0007669"/>
    <property type="project" value="UniProtKB-KW"/>
</dbReference>
<dbReference type="HOGENOM" id="CLU_031688_0_0_9"/>
<gene>
    <name evidence="1" type="ORF">BN1048_00069</name>
</gene>
<dbReference type="Proteomes" id="UP000044136">
    <property type="component" value="Unassembled WGS sequence"/>
</dbReference>
<dbReference type="AlphaFoldDB" id="A0A078LY59"/>
<dbReference type="OrthoDB" id="4876345at2"/>
<accession>A0A078LY59</accession>
<keyword evidence="1" id="KW-0808">Transferase</keyword>
<dbReference type="RefSeq" id="WP_035807360.1">
    <property type="nucleotide sequence ID" value="NZ_CCSE01000001.1"/>
</dbReference>
<evidence type="ECO:0000313" key="1">
    <source>
        <dbReference type="EMBL" id="CDZ98950.1"/>
    </source>
</evidence>
<keyword evidence="2" id="KW-1185">Reference proteome</keyword>
<dbReference type="STRING" id="1461582.BN1048_00069"/>
<evidence type="ECO:0000313" key="2">
    <source>
        <dbReference type="Proteomes" id="UP000044136"/>
    </source>
</evidence>
<dbReference type="EMBL" id="CCSE01000001">
    <property type="protein sequence ID" value="CDZ98950.1"/>
    <property type="molecule type" value="Genomic_DNA"/>
</dbReference>
<sequence>MDQWYKIDNTGKIFHAVSNASNSAVFRVSMTLHEMIDPKILQEALDTVALRFPTLTVRVRKGLFWDFLEQNDQVLLVKEETDYPCAPIDRKENNAFLIRVLYFKKRISVEVFHSLTDGGGATEFLKTLTYEYLTLKGEPVEADGTYLMLPHDIPKREEVEDSFEKYATSRTVKNPGSSDKKAYQLKGTALNPPGINVIQGVVDAKALNTFAKAQGTSLTGFITSVLIKVIHMEKHHEKTKSSLITVAMPVSLRRHFPSVSIRNFFSVSNIGVKMNDDVPLEKIIDEVTQQLIAKTDKNFLQEGINRFVAFQSHLWLRIVPVFIKYPVMRFAFNQFGERAKTITVSNLGNVQLPESMRPYADSMDVVLYPTNKSPINCGTATVNDKLTITFSRSIEENEVIKTFFKEITRLTGLDVTVSSNGWGE</sequence>
<name>A0A078LY59_9STAP</name>
<protein>
    <submittedName>
        <fullName evidence="1">Alcohol acetyltransferase</fullName>
    </submittedName>
</protein>
<proteinExistence type="predicted"/>
<organism evidence="1 2">
    <name type="scientific">Jeotgalicoccus saudimassiliensis</name>
    <dbReference type="NCBI Taxonomy" id="1461582"/>
    <lineage>
        <taxon>Bacteria</taxon>
        <taxon>Bacillati</taxon>
        <taxon>Bacillota</taxon>
        <taxon>Bacilli</taxon>
        <taxon>Bacillales</taxon>
        <taxon>Staphylococcaceae</taxon>
        <taxon>Jeotgalicoccus</taxon>
    </lineage>
</organism>
<dbReference type="eggNOG" id="COG4908">
    <property type="taxonomic scope" value="Bacteria"/>
</dbReference>
<reference evidence="1 2" key="1">
    <citation type="submission" date="2014-07" db="EMBL/GenBank/DDBJ databases">
        <authorList>
            <person name="Urmite Genomes Urmite Genomes"/>
        </authorList>
    </citation>
    <scope>NUCLEOTIDE SEQUENCE [LARGE SCALE GENOMIC DNA]</scope>
    <source>
        <strain evidence="1 2">13MG44_air</strain>
    </source>
</reference>